<dbReference type="EMBL" id="NBNE01002136">
    <property type="protein sequence ID" value="OWZ11396.1"/>
    <property type="molecule type" value="Genomic_DNA"/>
</dbReference>
<keyword evidence="3" id="KW-1185">Reference proteome</keyword>
<proteinExistence type="predicted"/>
<dbReference type="Proteomes" id="UP000198211">
    <property type="component" value="Unassembled WGS sequence"/>
</dbReference>
<organism evidence="2 3">
    <name type="scientific">Phytophthora megakarya</name>
    <dbReference type="NCBI Taxonomy" id="4795"/>
    <lineage>
        <taxon>Eukaryota</taxon>
        <taxon>Sar</taxon>
        <taxon>Stramenopiles</taxon>
        <taxon>Oomycota</taxon>
        <taxon>Peronosporomycetes</taxon>
        <taxon>Peronosporales</taxon>
        <taxon>Peronosporaceae</taxon>
        <taxon>Phytophthora</taxon>
    </lineage>
</organism>
<evidence type="ECO:0000313" key="2">
    <source>
        <dbReference type="EMBL" id="OWZ11396.1"/>
    </source>
</evidence>
<comment type="caution">
    <text evidence="2">The sequence shown here is derived from an EMBL/GenBank/DDBJ whole genome shotgun (WGS) entry which is preliminary data.</text>
</comment>
<reference evidence="3" key="1">
    <citation type="submission" date="2017-03" db="EMBL/GenBank/DDBJ databases">
        <title>Phytopthora megakarya and P. palmivora, two closely related causual agents of cacao black pod achieved similar genome size and gene model numbers by different mechanisms.</title>
        <authorList>
            <person name="Ali S."/>
            <person name="Shao J."/>
            <person name="Larry D.J."/>
            <person name="Kronmiller B."/>
            <person name="Shen D."/>
            <person name="Strem M.D."/>
            <person name="Melnick R.L."/>
            <person name="Guiltinan M.J."/>
            <person name="Tyler B.M."/>
            <person name="Meinhardt L.W."/>
            <person name="Bailey B.A."/>
        </authorList>
    </citation>
    <scope>NUCLEOTIDE SEQUENCE [LARGE SCALE GENOMIC DNA]</scope>
    <source>
        <strain evidence="3">zdho120</strain>
    </source>
</reference>
<dbReference type="AlphaFoldDB" id="A0A225W121"/>
<accession>A0A225W121</accession>
<feature type="region of interest" description="Disordered" evidence="1">
    <location>
        <begin position="40"/>
        <end position="74"/>
    </location>
</feature>
<dbReference type="OrthoDB" id="118339at2759"/>
<protein>
    <submittedName>
        <fullName evidence="2">Uncharacterized protein</fullName>
    </submittedName>
</protein>
<sequence length="74" mass="8526">MRTVPKALRFLTLRKLFQAELDRFGDMFVESSKKPGRTDLLKFKIDPGNSSPFKSQPYRVSDAEAEVMESETQQ</sequence>
<evidence type="ECO:0000256" key="1">
    <source>
        <dbReference type="SAM" id="MobiDB-lite"/>
    </source>
</evidence>
<gene>
    <name evidence="2" type="ORF">PHMEG_00015588</name>
</gene>
<feature type="compositionally biased region" description="Acidic residues" evidence="1">
    <location>
        <begin position="63"/>
        <end position="74"/>
    </location>
</feature>
<evidence type="ECO:0000313" key="3">
    <source>
        <dbReference type="Proteomes" id="UP000198211"/>
    </source>
</evidence>
<name>A0A225W121_9STRA</name>